<organism evidence="2 3">
    <name type="scientific">Pseudonocardia nematodicida</name>
    <dbReference type="NCBI Taxonomy" id="1206997"/>
    <lineage>
        <taxon>Bacteria</taxon>
        <taxon>Bacillati</taxon>
        <taxon>Actinomycetota</taxon>
        <taxon>Actinomycetes</taxon>
        <taxon>Pseudonocardiales</taxon>
        <taxon>Pseudonocardiaceae</taxon>
        <taxon>Pseudonocardia</taxon>
    </lineage>
</organism>
<dbReference type="EMBL" id="JBEDNQ010000002">
    <property type="protein sequence ID" value="MEQ3550191.1"/>
    <property type="molecule type" value="Genomic_DNA"/>
</dbReference>
<dbReference type="PANTHER" id="PTHR43689:SF8">
    <property type="entry name" value="ALPHA_BETA-HYDROLASES SUPERFAMILY PROTEIN"/>
    <property type="match status" value="1"/>
</dbReference>
<dbReference type="Proteomes" id="UP001494902">
    <property type="component" value="Unassembled WGS sequence"/>
</dbReference>
<keyword evidence="3" id="KW-1185">Reference proteome</keyword>
<comment type="caution">
    <text evidence="2">The sequence shown here is derived from an EMBL/GenBank/DDBJ whole genome shotgun (WGS) entry which is preliminary data.</text>
</comment>
<dbReference type="RefSeq" id="WP_349297271.1">
    <property type="nucleotide sequence ID" value="NZ_JBEDNQ010000002.1"/>
</dbReference>
<dbReference type="InterPro" id="IPR029058">
    <property type="entry name" value="AB_hydrolase_fold"/>
</dbReference>
<gene>
    <name evidence="2" type="ORF">WIS52_06870</name>
</gene>
<accession>A0ABV1K7Q9</accession>
<dbReference type="GO" id="GO:0016787">
    <property type="term" value="F:hydrolase activity"/>
    <property type="evidence" value="ECO:0007669"/>
    <property type="project" value="UniProtKB-KW"/>
</dbReference>
<protein>
    <submittedName>
        <fullName evidence="2">Alpha/beta hydrolase</fullName>
    </submittedName>
</protein>
<dbReference type="InterPro" id="IPR000073">
    <property type="entry name" value="AB_hydrolase_1"/>
</dbReference>
<evidence type="ECO:0000313" key="2">
    <source>
        <dbReference type="EMBL" id="MEQ3550191.1"/>
    </source>
</evidence>
<evidence type="ECO:0000313" key="3">
    <source>
        <dbReference type="Proteomes" id="UP001494902"/>
    </source>
</evidence>
<proteinExistence type="predicted"/>
<name>A0ABV1K7Q9_9PSEU</name>
<dbReference type="Pfam" id="PF00561">
    <property type="entry name" value="Abhydrolase_1"/>
    <property type="match status" value="1"/>
</dbReference>
<feature type="domain" description="AB hydrolase-1" evidence="1">
    <location>
        <begin position="29"/>
        <end position="243"/>
    </location>
</feature>
<keyword evidence="2" id="KW-0378">Hydrolase</keyword>
<sequence>MPDVGSEFSVEHKPGDDGRPTVAFMSALFAGGWLWERQFQALTAQGWPVLRTVEPICGLESRITGSIQRLGDVFMEACADADRLVVCANSLGGLVGLDLAARYPDRIAGVVLSGAPGLTPDPDVGLSVDRRSGVLPSGPAFQKAMLGALFHGDPLFTQEQIDMVASALSTGPAMLSVARSLRATQGYPVEKTMDQVGCPSLYVWGAHDRMTPPEPWEEMVSGKDNGEFVGVPECGHIPMIEAPDAYDAHLLRFLERVAG</sequence>
<dbReference type="Gene3D" id="3.40.50.1820">
    <property type="entry name" value="alpha/beta hydrolase"/>
    <property type="match status" value="1"/>
</dbReference>
<evidence type="ECO:0000259" key="1">
    <source>
        <dbReference type="Pfam" id="PF00561"/>
    </source>
</evidence>
<reference evidence="2 3" key="1">
    <citation type="submission" date="2024-03" db="EMBL/GenBank/DDBJ databases">
        <title>Draft genome sequence of Pseudonocardia nematodicida JCM 31783.</title>
        <authorList>
            <person name="Butdee W."/>
            <person name="Duangmal K."/>
        </authorList>
    </citation>
    <scope>NUCLEOTIDE SEQUENCE [LARGE SCALE GENOMIC DNA]</scope>
    <source>
        <strain evidence="2 3">JCM 31783</strain>
    </source>
</reference>
<dbReference type="SUPFAM" id="SSF53474">
    <property type="entry name" value="alpha/beta-Hydrolases"/>
    <property type="match status" value="1"/>
</dbReference>
<dbReference type="PRINTS" id="PR00111">
    <property type="entry name" value="ABHYDROLASE"/>
</dbReference>
<dbReference type="PANTHER" id="PTHR43689">
    <property type="entry name" value="HYDROLASE"/>
    <property type="match status" value="1"/>
</dbReference>